<evidence type="ECO:0000313" key="2">
    <source>
        <dbReference type="EMBL" id="RIV40593.1"/>
    </source>
</evidence>
<sequence length="60" mass="6734">MPIQPHDRYQQDTAGLWPGGKAPARFPGQPPHHGRRTGPLSWDELNRLPAGTCTRHPNTR</sequence>
<evidence type="ECO:0008006" key="4">
    <source>
        <dbReference type="Google" id="ProtNLM"/>
    </source>
</evidence>
<dbReference type="Proteomes" id="UP000283832">
    <property type="component" value="Unassembled WGS sequence"/>
</dbReference>
<accession>A0A418MZQ7</accession>
<comment type="caution">
    <text evidence="2">The sequence shown here is derived from an EMBL/GenBank/DDBJ whole genome shotgun (WGS) entry which is preliminary data.</text>
</comment>
<reference evidence="2 3" key="1">
    <citation type="submission" date="2018-08" db="EMBL/GenBank/DDBJ databases">
        <title>Jishengella sp. nov., isolated from a root of Azadirachta indica A. Juss. var. siamensis Valenton.</title>
        <authorList>
            <person name="Kuncharoen N."/>
            <person name="Tanasupawat S."/>
            <person name="Kudo T."/>
            <person name="Ohkuma M."/>
        </authorList>
    </citation>
    <scope>NUCLEOTIDE SEQUENCE [LARGE SCALE GENOMIC DNA]</scope>
    <source>
        <strain evidence="2 3">AZ1-13</strain>
    </source>
</reference>
<evidence type="ECO:0000256" key="1">
    <source>
        <dbReference type="SAM" id="MobiDB-lite"/>
    </source>
</evidence>
<proteinExistence type="predicted"/>
<keyword evidence="3" id="KW-1185">Reference proteome</keyword>
<protein>
    <recommendedName>
        <fullName evidence="4">DNA repair protein</fullName>
    </recommendedName>
</protein>
<name>A0A418MZQ7_9ACTN</name>
<feature type="compositionally biased region" description="Basic and acidic residues" evidence="1">
    <location>
        <begin position="1"/>
        <end position="10"/>
    </location>
</feature>
<dbReference type="AlphaFoldDB" id="A0A418MZQ7"/>
<feature type="region of interest" description="Disordered" evidence="1">
    <location>
        <begin position="1"/>
        <end position="60"/>
    </location>
</feature>
<dbReference type="EMBL" id="QXEC01000002">
    <property type="protein sequence ID" value="RIV40593.1"/>
    <property type="molecule type" value="Genomic_DNA"/>
</dbReference>
<evidence type="ECO:0000313" key="3">
    <source>
        <dbReference type="Proteomes" id="UP000283832"/>
    </source>
</evidence>
<organism evidence="2 3">
    <name type="scientific">Micromonospora radicis</name>
    <dbReference type="NCBI Taxonomy" id="1894971"/>
    <lineage>
        <taxon>Bacteria</taxon>
        <taxon>Bacillati</taxon>
        <taxon>Actinomycetota</taxon>
        <taxon>Actinomycetes</taxon>
        <taxon>Micromonosporales</taxon>
        <taxon>Micromonosporaceae</taxon>
        <taxon>Micromonospora</taxon>
    </lineage>
</organism>
<dbReference type="OrthoDB" id="3395989at2"/>
<dbReference type="RefSeq" id="WP_119572918.1">
    <property type="nucleotide sequence ID" value="NZ_QXEC01000002.1"/>
</dbReference>
<gene>
    <name evidence="2" type="ORF">D2L64_02900</name>
</gene>